<dbReference type="AlphaFoldDB" id="A0AB34WXC0"/>
<sequence>MLFRAERQTSWASQLIIPASFGKPRRALGKYLRNCSRFWAGISLQRPGAVCFF</sequence>
<comment type="caution">
    <text evidence="1">The sequence shown here is derived from an EMBL/GenBank/DDBJ whole genome shotgun (WGS) entry which is preliminary data.</text>
</comment>
<proteinExistence type="predicted"/>
<protein>
    <submittedName>
        <fullName evidence="1">Uncharacterized protein</fullName>
    </submittedName>
</protein>
<evidence type="ECO:0000313" key="1">
    <source>
        <dbReference type="EMBL" id="KXB79342.1"/>
    </source>
</evidence>
<evidence type="ECO:0000313" key="2">
    <source>
        <dbReference type="Proteomes" id="UP000070572"/>
    </source>
</evidence>
<dbReference type="EMBL" id="LSDN01000028">
    <property type="protein sequence ID" value="KXB79342.1"/>
    <property type="molecule type" value="Genomic_DNA"/>
</dbReference>
<organism evidence="1 2">
    <name type="scientific">Varibaculum cambriense</name>
    <dbReference type="NCBI Taxonomy" id="184870"/>
    <lineage>
        <taxon>Bacteria</taxon>
        <taxon>Bacillati</taxon>
        <taxon>Actinomycetota</taxon>
        <taxon>Actinomycetes</taxon>
        <taxon>Actinomycetales</taxon>
        <taxon>Actinomycetaceae</taxon>
        <taxon>Varibaculum</taxon>
    </lineage>
</organism>
<dbReference type="Proteomes" id="UP000070572">
    <property type="component" value="Unassembled WGS sequence"/>
</dbReference>
<gene>
    <name evidence="1" type="ORF">HMPREF1862_01965</name>
</gene>
<accession>A0AB34WXC0</accession>
<reference evidence="1 2" key="1">
    <citation type="submission" date="2016-01" db="EMBL/GenBank/DDBJ databases">
        <authorList>
            <person name="Mitreva M."/>
            <person name="Pepin K.H."/>
            <person name="Mihindukulasuriya K.A."/>
            <person name="Fulton R."/>
            <person name="Fronick C."/>
            <person name="O'Laughlin M."/>
            <person name="Miner T."/>
            <person name="Herter B."/>
            <person name="Rosa B.A."/>
            <person name="Cordes M."/>
            <person name="Tomlinson C."/>
            <person name="Wollam A."/>
            <person name="Palsikar V.B."/>
            <person name="Mardis E.R."/>
            <person name="Wilson R.K."/>
        </authorList>
    </citation>
    <scope>NUCLEOTIDE SEQUENCE [LARGE SCALE GENOMIC DNA]</scope>
    <source>
        <strain evidence="1 2">DNF00696</strain>
    </source>
</reference>
<name>A0AB34WXC0_9ACTO</name>